<dbReference type="GO" id="GO:0039694">
    <property type="term" value="P:viral RNA genome replication"/>
    <property type="evidence" value="ECO:0007669"/>
    <property type="project" value="InterPro"/>
</dbReference>
<dbReference type="GO" id="GO:0000166">
    <property type="term" value="F:nucleotide binding"/>
    <property type="evidence" value="ECO:0007669"/>
    <property type="project" value="UniProtKB-KW"/>
</dbReference>
<protein>
    <recommendedName>
        <fullName evidence="4">RNA-directed RNA polymerase</fullName>
        <ecNumber evidence="4">2.7.7.48</ecNumber>
    </recommendedName>
</protein>
<dbReference type="GO" id="GO:0003968">
    <property type="term" value="F:RNA-directed RNA polymerase activity"/>
    <property type="evidence" value="ECO:0007669"/>
    <property type="project" value="UniProtKB-KW"/>
</dbReference>
<feature type="domain" description="RdRp catalytic" evidence="5">
    <location>
        <begin position="202"/>
        <end position="315"/>
    </location>
</feature>
<dbReference type="PROSITE" id="PS50507">
    <property type="entry name" value="RDRP_SSRNA_POS"/>
    <property type="match status" value="1"/>
</dbReference>
<proteinExistence type="predicted"/>
<evidence type="ECO:0000256" key="4">
    <source>
        <dbReference type="RuleBase" id="RU363062"/>
    </source>
</evidence>
<evidence type="ECO:0000256" key="3">
    <source>
        <dbReference type="ARBA" id="ARBA00022953"/>
    </source>
</evidence>
<organism evidence="6">
    <name type="scientific">Castleton Burn virus</name>
    <dbReference type="NCBI Taxonomy" id="2511032"/>
    <lineage>
        <taxon>Viruses</taxon>
        <taxon>Riboviria</taxon>
    </lineage>
</organism>
<dbReference type="EC" id="2.7.7.48" evidence="4"/>
<dbReference type="SUPFAM" id="SSF56672">
    <property type="entry name" value="DNA/RNA polymerases"/>
    <property type="match status" value="1"/>
</dbReference>
<comment type="catalytic activity">
    <reaction evidence="4">
        <text>RNA(n) + a ribonucleoside 5'-triphosphate = RNA(n+1) + diphosphate</text>
        <dbReference type="Rhea" id="RHEA:21248"/>
        <dbReference type="Rhea" id="RHEA-COMP:14527"/>
        <dbReference type="Rhea" id="RHEA-COMP:17342"/>
        <dbReference type="ChEBI" id="CHEBI:33019"/>
        <dbReference type="ChEBI" id="CHEBI:61557"/>
        <dbReference type="ChEBI" id="CHEBI:140395"/>
        <dbReference type="EC" id="2.7.7.48"/>
    </reaction>
</comment>
<keyword evidence="4" id="KW-0696">RNA-directed RNA polymerase</keyword>
<keyword evidence="4" id="KW-0547">Nucleotide-binding</keyword>
<sequence length="492" mass="56873">MRRCIDQIREQSLHQCITYSETSEFKSSNTRFHRSLRYYLPITNPSTIYYYYPPCKETTLAAYIKRHKPYISPTYDPTIDLYQYMKKYKLVVTPWDEETYISSMKPAFKQVLYRAALEEYHSDGRLRVSIRPFTKIEKMKATKYKAPRMIQARQPIFNIKYGRYIKALEHASIAHKKIGLHLGKGTLSQISQKFDKLRRKYSWYTEGDHKSFDAHVTTEHKRALHKHYQACFGHNSELRELSRKTINNKCRTLHGDSYTVQGTVMSGDVDTAYGNCRINLAILEAALDRLWIRGEAIVNGDDFVLFTDRPIPTLAMKSLLATFNMECELQPSTTCITDVSFCGSKLCMMEGGEMLLFHTPEKILDTFGMTHRVEVPRDKYLTDLATCFAYMEAHNPIGHAFAKAFNINVDPSNIPQLTTLESKLQYILSNLKIPSFSTGIITESMYRAYPSIDDWINKIHSLPSLIKTNTSTHPSSVYINHDNETIHVQKIL</sequence>
<name>A0A411D3E7_9VIRU</name>
<dbReference type="GO" id="GO:0003723">
    <property type="term" value="F:RNA binding"/>
    <property type="evidence" value="ECO:0007669"/>
    <property type="project" value="InterPro"/>
</dbReference>
<evidence type="ECO:0000313" key="6">
    <source>
        <dbReference type="EMBL" id="QAY29244.1"/>
    </source>
</evidence>
<dbReference type="InterPro" id="IPR007094">
    <property type="entry name" value="RNA-dir_pol_PSvirus"/>
</dbReference>
<accession>A0A411D3E7</accession>
<keyword evidence="2 4" id="KW-0548">Nucleotidyltransferase</keyword>
<evidence type="ECO:0000259" key="5">
    <source>
        <dbReference type="PROSITE" id="PS50507"/>
    </source>
</evidence>
<dbReference type="Pfam" id="PF00998">
    <property type="entry name" value="RdRP_3"/>
    <property type="match status" value="1"/>
</dbReference>
<reference evidence="6" key="1">
    <citation type="submission" date="2018-07" db="EMBL/GenBank/DDBJ databases">
        <title>Host and pathogen evolutionary histories predict virus prevalence across bumblebee species.</title>
        <authorList>
            <person name="Pascall D.J."/>
            <person name="Tinsley M.C."/>
            <person name="Obbard D.J."/>
            <person name="Wilfert L."/>
        </authorList>
    </citation>
    <scope>NUCLEOTIDE SEQUENCE</scope>
</reference>
<dbReference type="EMBL" id="MH614293">
    <property type="protein sequence ID" value="QAY29244.1"/>
    <property type="molecule type" value="Genomic_RNA"/>
</dbReference>
<evidence type="ECO:0000256" key="2">
    <source>
        <dbReference type="ARBA" id="ARBA00022695"/>
    </source>
</evidence>
<dbReference type="InterPro" id="IPR043502">
    <property type="entry name" value="DNA/RNA_pol_sf"/>
</dbReference>
<keyword evidence="3 4" id="KW-0693">Viral RNA replication</keyword>
<dbReference type="InterPro" id="IPR002166">
    <property type="entry name" value="RNA_pol_HCV"/>
</dbReference>
<keyword evidence="1 4" id="KW-0808">Transferase</keyword>
<evidence type="ECO:0000256" key="1">
    <source>
        <dbReference type="ARBA" id="ARBA00022679"/>
    </source>
</evidence>